<gene>
    <name evidence="1" type="ORF">HELGO_WM16064</name>
</gene>
<name>A0A6S6SSS4_9BACT</name>
<dbReference type="AlphaFoldDB" id="A0A6S6SSS4"/>
<reference evidence="1" key="1">
    <citation type="submission" date="2020-01" db="EMBL/GenBank/DDBJ databases">
        <authorList>
            <person name="Meier V. D."/>
            <person name="Meier V D."/>
        </authorList>
    </citation>
    <scope>NUCLEOTIDE SEQUENCE</scope>
    <source>
        <strain evidence="1">HLG_WM_MAG_03</strain>
    </source>
</reference>
<accession>A0A6S6SSS4</accession>
<proteinExistence type="predicted"/>
<protein>
    <submittedName>
        <fullName evidence="1">Uncharacterized protein</fullName>
    </submittedName>
</protein>
<dbReference type="EMBL" id="CACVAR010000201">
    <property type="protein sequence ID" value="CAA6810231.1"/>
    <property type="molecule type" value="Genomic_DNA"/>
</dbReference>
<evidence type="ECO:0000313" key="1">
    <source>
        <dbReference type="EMBL" id="CAA6810231.1"/>
    </source>
</evidence>
<organism evidence="1">
    <name type="scientific">uncultured Sulfurovum sp</name>
    <dbReference type="NCBI Taxonomy" id="269237"/>
    <lineage>
        <taxon>Bacteria</taxon>
        <taxon>Pseudomonadati</taxon>
        <taxon>Campylobacterota</taxon>
        <taxon>Epsilonproteobacteria</taxon>
        <taxon>Campylobacterales</taxon>
        <taxon>Sulfurovaceae</taxon>
        <taxon>Sulfurovum</taxon>
        <taxon>environmental samples</taxon>
    </lineage>
</organism>
<sequence length="126" mass="14633">MIEVKKGRKARTLKINSKTKIGVISYPSQDLWIDTVLRYDFNTTEEVSNFTNKINKVIRELSRALNSPMNACISTSDLTQIALERTKLNKIKLSATIYFPKEFENIYDLDLELIKKYLDKLNEITL</sequence>